<evidence type="ECO:0000313" key="3">
    <source>
        <dbReference type="EMBL" id="TCK26360.1"/>
    </source>
</evidence>
<feature type="domain" description="AMP-dependent synthetase/ligase" evidence="1">
    <location>
        <begin position="20"/>
        <end position="373"/>
    </location>
</feature>
<dbReference type="InterPro" id="IPR000873">
    <property type="entry name" value="AMP-dep_synth/lig_dom"/>
</dbReference>
<dbReference type="SUPFAM" id="SSF56801">
    <property type="entry name" value="Acetyl-CoA synthetase-like"/>
    <property type="match status" value="1"/>
</dbReference>
<dbReference type="Pfam" id="PF13193">
    <property type="entry name" value="AMP-binding_C"/>
    <property type="match status" value="1"/>
</dbReference>
<dbReference type="Pfam" id="PF00501">
    <property type="entry name" value="AMP-binding"/>
    <property type="match status" value="1"/>
</dbReference>
<gene>
    <name evidence="3" type="ORF">EV378_2193</name>
</gene>
<dbReference type="RefSeq" id="WP_132423498.1">
    <property type="nucleotide sequence ID" value="NZ_SMFZ01000001.1"/>
</dbReference>
<reference evidence="3 4" key="1">
    <citation type="submission" date="2019-03" db="EMBL/GenBank/DDBJ databases">
        <title>Sequencing the genomes of 1000 actinobacteria strains.</title>
        <authorList>
            <person name="Klenk H.-P."/>
        </authorList>
    </citation>
    <scope>NUCLEOTIDE SEQUENCE [LARGE SCALE GENOMIC DNA]</scope>
    <source>
        <strain evidence="3 4">DSM 44969</strain>
    </source>
</reference>
<accession>A0A4R1HZM1</accession>
<dbReference type="InterPro" id="IPR025110">
    <property type="entry name" value="AMP-bd_C"/>
</dbReference>
<evidence type="ECO:0000313" key="4">
    <source>
        <dbReference type="Proteomes" id="UP000295560"/>
    </source>
</evidence>
<dbReference type="Gene3D" id="3.40.50.12780">
    <property type="entry name" value="N-terminal domain of ligase-like"/>
    <property type="match status" value="1"/>
</dbReference>
<dbReference type="PANTHER" id="PTHR43767:SF7">
    <property type="entry name" value="MEDIUM_LONG-CHAIN-FATTY-ACID--COA LIGASE FADD8"/>
    <property type="match status" value="1"/>
</dbReference>
<evidence type="ECO:0000259" key="1">
    <source>
        <dbReference type="Pfam" id="PF00501"/>
    </source>
</evidence>
<organism evidence="3 4">
    <name type="scientific">Pseudonocardia endophytica</name>
    <dbReference type="NCBI Taxonomy" id="401976"/>
    <lineage>
        <taxon>Bacteria</taxon>
        <taxon>Bacillati</taxon>
        <taxon>Actinomycetota</taxon>
        <taxon>Actinomycetes</taxon>
        <taxon>Pseudonocardiales</taxon>
        <taxon>Pseudonocardiaceae</taxon>
        <taxon>Pseudonocardia</taxon>
    </lineage>
</organism>
<name>A0A4R1HZM1_PSEEN</name>
<dbReference type="PROSITE" id="PS00455">
    <property type="entry name" value="AMP_BINDING"/>
    <property type="match status" value="1"/>
</dbReference>
<keyword evidence="4" id="KW-1185">Reference proteome</keyword>
<dbReference type="EMBL" id="SMFZ01000001">
    <property type="protein sequence ID" value="TCK26360.1"/>
    <property type="molecule type" value="Genomic_DNA"/>
</dbReference>
<dbReference type="OrthoDB" id="3172305at2"/>
<sequence>MHIPSSADPTVGDLIIEAFGRYPTRDAFVLGDRRVTYAEAADTTGRIMAVLAAHGIGKGSAVAALSPNTPEVWLLQAASYLLGATYTGLHPLGSADDHVTLCEDAGITLLVVHPEFAATAAKITAGSANVAHLLSLGPAEVGRDLLAMAAAAPARPLDRGPAGPEDTAWLQYTGGTTGRPKGVEVPHRALVAQTAMLTVSWGLPENPRYLIPAPITHAGVLPVLPTLCKGGTVVLHQGFDPEHWLRTVAEERITYTFAVPTMLYALLDHGAGDADLSSLETLLYGSAPMMPARIAEAYEAFGAVIMQGYGQTECLGMATSLRKDEHADPALLASCGRPVSATRVDILDDGNQPVADGEVGELCVRSAAVMTGYRNQPEQTADALAGGWLHTGDLAMRDDRGFFHLVDRKKDIVVSGAFNVYPREIEDVIAEAAGVSAVAVIGVPDDRWGEAVTAYVSPRPGAKIDTAPLTRLVRERKGAHQTPKAIHVVDDLPRTPAGKIDKKVLRSRHWADGGRQVH</sequence>
<feature type="domain" description="AMP-binding enzyme C-terminal" evidence="2">
    <location>
        <begin position="424"/>
        <end position="499"/>
    </location>
</feature>
<proteinExistence type="predicted"/>
<dbReference type="InterPro" id="IPR050237">
    <property type="entry name" value="ATP-dep_AMP-bd_enzyme"/>
</dbReference>
<dbReference type="PANTHER" id="PTHR43767">
    <property type="entry name" value="LONG-CHAIN-FATTY-ACID--COA LIGASE"/>
    <property type="match status" value="1"/>
</dbReference>
<dbReference type="AlphaFoldDB" id="A0A4R1HZM1"/>
<evidence type="ECO:0000259" key="2">
    <source>
        <dbReference type="Pfam" id="PF13193"/>
    </source>
</evidence>
<dbReference type="Gene3D" id="3.30.300.30">
    <property type="match status" value="1"/>
</dbReference>
<comment type="caution">
    <text evidence="3">The sequence shown here is derived from an EMBL/GenBank/DDBJ whole genome shotgun (WGS) entry which is preliminary data.</text>
</comment>
<dbReference type="InterPro" id="IPR045851">
    <property type="entry name" value="AMP-bd_C_sf"/>
</dbReference>
<protein>
    <submittedName>
        <fullName evidence="3">Fatty-acyl-CoA synthase</fullName>
    </submittedName>
</protein>
<dbReference type="Proteomes" id="UP000295560">
    <property type="component" value="Unassembled WGS sequence"/>
</dbReference>
<dbReference type="InterPro" id="IPR042099">
    <property type="entry name" value="ANL_N_sf"/>
</dbReference>
<dbReference type="InterPro" id="IPR020845">
    <property type="entry name" value="AMP-binding_CS"/>
</dbReference>
<dbReference type="GO" id="GO:0016877">
    <property type="term" value="F:ligase activity, forming carbon-sulfur bonds"/>
    <property type="evidence" value="ECO:0007669"/>
    <property type="project" value="UniProtKB-ARBA"/>
</dbReference>